<keyword evidence="1" id="KW-0732">Signal</keyword>
<name>A0A412IR27_9FIRM</name>
<dbReference type="InterPro" id="IPR036116">
    <property type="entry name" value="FN3_sf"/>
</dbReference>
<feature type="signal peptide" evidence="1">
    <location>
        <begin position="1"/>
        <end position="28"/>
    </location>
</feature>
<accession>A0A412IR27</accession>
<dbReference type="Gene3D" id="2.60.40.10">
    <property type="entry name" value="Immunoglobulins"/>
    <property type="match status" value="4"/>
</dbReference>
<proteinExistence type="predicted"/>
<protein>
    <recommendedName>
        <fullName evidence="2">Fibronectin type-III domain-containing protein</fullName>
    </recommendedName>
</protein>
<dbReference type="OrthoDB" id="9804686at2"/>
<gene>
    <name evidence="3" type="ORF">DWX94_08975</name>
</gene>
<evidence type="ECO:0000313" key="3">
    <source>
        <dbReference type="EMBL" id="RGS41209.1"/>
    </source>
</evidence>
<evidence type="ECO:0000256" key="1">
    <source>
        <dbReference type="SAM" id="SignalP"/>
    </source>
</evidence>
<comment type="caution">
    <text evidence="3">The sequence shown here is derived from an EMBL/GenBank/DDBJ whole genome shotgun (WGS) entry which is preliminary data.</text>
</comment>
<organism evidence="3 4">
    <name type="scientific">Coprococcus eutactus</name>
    <dbReference type="NCBI Taxonomy" id="33043"/>
    <lineage>
        <taxon>Bacteria</taxon>
        <taxon>Bacillati</taxon>
        <taxon>Bacillota</taxon>
        <taxon>Clostridia</taxon>
        <taxon>Lachnospirales</taxon>
        <taxon>Lachnospiraceae</taxon>
        <taxon>Coprococcus</taxon>
    </lineage>
</organism>
<dbReference type="InterPro" id="IPR003961">
    <property type="entry name" value="FN3_dom"/>
</dbReference>
<reference evidence="3 4" key="1">
    <citation type="submission" date="2018-08" db="EMBL/GenBank/DDBJ databases">
        <title>A genome reference for cultivated species of the human gut microbiota.</title>
        <authorList>
            <person name="Zou Y."/>
            <person name="Xue W."/>
            <person name="Luo G."/>
        </authorList>
    </citation>
    <scope>NUCLEOTIDE SEQUENCE [LARGE SCALE GENOMIC DNA]</scope>
    <source>
        <strain evidence="3 4">AF22-21</strain>
    </source>
</reference>
<dbReference type="SUPFAM" id="SSF49265">
    <property type="entry name" value="Fibronectin type III"/>
    <property type="match status" value="2"/>
</dbReference>
<feature type="chain" id="PRO_5019147822" description="Fibronectin type-III domain-containing protein" evidence="1">
    <location>
        <begin position="29"/>
        <end position="729"/>
    </location>
</feature>
<feature type="domain" description="Fibronectin type-III" evidence="2">
    <location>
        <begin position="340"/>
        <end position="432"/>
    </location>
</feature>
<evidence type="ECO:0000259" key="2">
    <source>
        <dbReference type="PROSITE" id="PS50853"/>
    </source>
</evidence>
<dbReference type="Proteomes" id="UP000283295">
    <property type="component" value="Unassembled WGS sequence"/>
</dbReference>
<dbReference type="AlphaFoldDB" id="A0A412IR27"/>
<sequence length="729" mass="80494">MKKKIISKALCVALASVLMFGEAAPAMAATKSLDQGQAVVAEDTVSASIDGIEAGNSATVTDDHVGISVWGSGTSAKLYVNGVEFASRKTSYGYWDINTDFYGKAGVTYTFKIEAEGSDGSTVTKTFNRKFETPVFDKSTTRGWWNSEIDETGYSKYASLYVNTEFLSRVSAKYDYYVYRSTNPKTGFKKISSNTVYGGTNCYNYDYNAAYGKTYYYQIKVVAEKDDYIKTTKVIATSPVIKVSADNWKNIYVNAELDHKGVKLNIEDRGIYNQFDIYRSASKNGGYKKIKTITGDEFTDTTVKAGKIYYYKVIPKYYETRTGKLVSGNTTAAVGVKVTMGTPVPIAQITSSTSVKLTWDKVRGANVYEIWYMQTDISGNQYSKLGVTKGNSYTVKGLKNGHLYRFMLKAQNVANGKVVCENQNDTGRVIMGYDDNIYNLRATYISTAISKDKKTLAIYTNLAWDKNYWASGYVITAYNRYTGKEENVAKISSGTKNTYRFKNPGTSTKGMKYTYVRVRPYKGSVVSDTPIEINVNCMPFASGVKVSRKTNSSAVISWKAVPGASGYSVYRTNKQSGETQRRGNVTATKYEDKDYSVKTDYEYYVVAQLSFEGAWGNSHYIYEGNAKYFAKYQHKLAAPKMGSAKNTAAGQVTVKWYAVAGAQRYWVYRSTSKNGKYTKIASVATTSYVDKKAAKGGTYYYKVAAAAVSGAGVKAQSAYSAVAGAKSSK</sequence>
<evidence type="ECO:0000313" key="4">
    <source>
        <dbReference type="Proteomes" id="UP000283295"/>
    </source>
</evidence>
<dbReference type="EMBL" id="QRVK01000021">
    <property type="protein sequence ID" value="RGS41209.1"/>
    <property type="molecule type" value="Genomic_DNA"/>
</dbReference>
<dbReference type="CDD" id="cd00063">
    <property type="entry name" value="FN3"/>
    <property type="match status" value="1"/>
</dbReference>
<dbReference type="PROSITE" id="PS50853">
    <property type="entry name" value="FN3"/>
    <property type="match status" value="1"/>
</dbReference>
<dbReference type="SMART" id="SM00060">
    <property type="entry name" value="FN3"/>
    <property type="match status" value="3"/>
</dbReference>
<dbReference type="InterPro" id="IPR013783">
    <property type="entry name" value="Ig-like_fold"/>
</dbReference>